<comment type="caution">
    <text evidence="1">The sequence shown here is derived from an EMBL/GenBank/DDBJ whole genome shotgun (WGS) entry which is preliminary data.</text>
</comment>
<organism evidence="1 2">
    <name type="scientific">Molossus molossus</name>
    <name type="common">Pallas' mastiff bat</name>
    <name type="synonym">Vespertilio molossus</name>
    <dbReference type="NCBI Taxonomy" id="27622"/>
    <lineage>
        <taxon>Eukaryota</taxon>
        <taxon>Metazoa</taxon>
        <taxon>Chordata</taxon>
        <taxon>Craniata</taxon>
        <taxon>Vertebrata</taxon>
        <taxon>Euteleostomi</taxon>
        <taxon>Mammalia</taxon>
        <taxon>Eutheria</taxon>
        <taxon>Laurasiatheria</taxon>
        <taxon>Chiroptera</taxon>
        <taxon>Yangochiroptera</taxon>
        <taxon>Molossidae</taxon>
        <taxon>Molossus</taxon>
    </lineage>
</organism>
<reference evidence="1 2" key="1">
    <citation type="journal article" date="2020" name="Nature">
        <title>Six reference-quality genomes reveal evolution of bat adaptations.</title>
        <authorList>
            <person name="Jebb D."/>
            <person name="Huang Z."/>
            <person name="Pippel M."/>
            <person name="Hughes G.M."/>
            <person name="Lavrichenko K."/>
            <person name="Devanna P."/>
            <person name="Winkler S."/>
            <person name="Jermiin L.S."/>
            <person name="Skirmuntt E.C."/>
            <person name="Katzourakis A."/>
            <person name="Burkitt-Gray L."/>
            <person name="Ray D.A."/>
            <person name="Sullivan K.A.M."/>
            <person name="Roscito J.G."/>
            <person name="Kirilenko B.M."/>
            <person name="Davalos L.M."/>
            <person name="Corthals A.P."/>
            <person name="Power M.L."/>
            <person name="Jones G."/>
            <person name="Ransome R.D."/>
            <person name="Dechmann D.K.N."/>
            <person name="Locatelli A.G."/>
            <person name="Puechmaille S.J."/>
            <person name="Fedrigo O."/>
            <person name="Jarvis E.D."/>
            <person name="Hiller M."/>
            <person name="Vernes S.C."/>
            <person name="Myers E.W."/>
            <person name="Teeling E.C."/>
        </authorList>
    </citation>
    <scope>NUCLEOTIDE SEQUENCE [LARGE SCALE GENOMIC DNA]</scope>
    <source>
        <strain evidence="1">MMolMol1</strain>
        <tissue evidence="1">Muscle</tissue>
    </source>
</reference>
<keyword evidence="2" id="KW-1185">Reference proteome</keyword>
<dbReference type="InParanoid" id="A0A7J8JXS7"/>
<protein>
    <submittedName>
        <fullName evidence="1">Uncharacterized protein</fullName>
    </submittedName>
</protein>
<dbReference type="Proteomes" id="UP000550707">
    <property type="component" value="Unassembled WGS sequence"/>
</dbReference>
<dbReference type="EMBL" id="JACASF010000001">
    <property type="protein sequence ID" value="KAF6500922.1"/>
    <property type="molecule type" value="Genomic_DNA"/>
</dbReference>
<name>A0A7J8JXS7_MOLMO</name>
<proteinExistence type="predicted"/>
<sequence>MALPMLTPSCPLEAWMEQDGRRETRGLALSTAPWRGAWSAGGPHWDSMPPAALQVSSVQTAPPSWEVTPHRCGSALRRTLADSGASPLRVPIQPGNIPPLLGMKPGNWPEGPVGGSVCGGSRASVPTQPIQTLGDFPGRALSWPSVVQGSLVETCAMSTLISYETWRSGSRG</sequence>
<dbReference type="AlphaFoldDB" id="A0A7J8JXS7"/>
<accession>A0A7J8JXS7</accession>
<evidence type="ECO:0000313" key="1">
    <source>
        <dbReference type="EMBL" id="KAF6500922.1"/>
    </source>
</evidence>
<gene>
    <name evidence="1" type="ORF">HJG59_007947</name>
</gene>
<evidence type="ECO:0000313" key="2">
    <source>
        <dbReference type="Proteomes" id="UP000550707"/>
    </source>
</evidence>